<organism evidence="1">
    <name type="scientific">Rhizophora mucronata</name>
    <name type="common">Asiatic mangrove</name>
    <dbReference type="NCBI Taxonomy" id="61149"/>
    <lineage>
        <taxon>Eukaryota</taxon>
        <taxon>Viridiplantae</taxon>
        <taxon>Streptophyta</taxon>
        <taxon>Embryophyta</taxon>
        <taxon>Tracheophyta</taxon>
        <taxon>Spermatophyta</taxon>
        <taxon>Magnoliopsida</taxon>
        <taxon>eudicotyledons</taxon>
        <taxon>Gunneridae</taxon>
        <taxon>Pentapetalae</taxon>
        <taxon>rosids</taxon>
        <taxon>fabids</taxon>
        <taxon>Malpighiales</taxon>
        <taxon>Rhizophoraceae</taxon>
        <taxon>Rhizophora</taxon>
    </lineage>
</organism>
<reference evidence="1" key="1">
    <citation type="submission" date="2018-02" db="EMBL/GenBank/DDBJ databases">
        <title>Rhizophora mucronata_Transcriptome.</title>
        <authorList>
            <person name="Meera S.P."/>
            <person name="Sreeshan A."/>
            <person name="Augustine A."/>
        </authorList>
    </citation>
    <scope>NUCLEOTIDE SEQUENCE</scope>
    <source>
        <tissue evidence="1">Leaf</tissue>
    </source>
</reference>
<evidence type="ECO:0000313" key="1">
    <source>
        <dbReference type="EMBL" id="MBX40699.1"/>
    </source>
</evidence>
<dbReference type="PROSITE" id="PS51257">
    <property type="entry name" value="PROKAR_LIPOPROTEIN"/>
    <property type="match status" value="1"/>
</dbReference>
<dbReference type="EMBL" id="GGEC01060215">
    <property type="protein sequence ID" value="MBX40699.1"/>
    <property type="molecule type" value="Transcribed_RNA"/>
</dbReference>
<protein>
    <submittedName>
        <fullName evidence="1">Uncharacterized protein</fullName>
    </submittedName>
</protein>
<proteinExistence type="predicted"/>
<dbReference type="AlphaFoldDB" id="A0A2P2NE33"/>
<name>A0A2P2NE33_RHIMU</name>
<sequence>MGKCTFSFGKFTPALPGYLGPAMLFNGSLACSNVQACELGHPVGCKLLDFVSWKSLKTWFQV</sequence>
<accession>A0A2P2NE33</accession>